<accession>K0K2B1</accession>
<proteinExistence type="predicted"/>
<reference evidence="1 2" key="1">
    <citation type="journal article" date="2012" name="BMC Genomics">
        <title>Complete genome sequence of Saccharothrix espanaensis DSM 44229T and comparison to the other completely sequenced Pseudonocardiaceae.</title>
        <authorList>
            <person name="Strobel T."/>
            <person name="Al-Dilaimi A."/>
            <person name="Blom J."/>
            <person name="Gessner A."/>
            <person name="Kalinowski J."/>
            <person name="Luzhetska M."/>
            <person name="Puhler A."/>
            <person name="Szczepanowski R."/>
            <person name="Bechthold A."/>
            <person name="Ruckert C."/>
        </authorList>
    </citation>
    <scope>NUCLEOTIDE SEQUENCE [LARGE SCALE GENOMIC DNA]</scope>
    <source>
        <strain evidence="2">ATCC 51144 / DSM 44229 / JCM 9112 / NBRC 15066 / NRRL 15764</strain>
    </source>
</reference>
<sequence>MVAAAARVPGVDLDVLPDEPAGRTVVIDDSGLAVVGVRPAARRATGRWCGRRTTRRGCSRRRWAFRSDSPTR</sequence>
<dbReference type="EMBL" id="HE804045">
    <property type="protein sequence ID" value="CCH30678.1"/>
    <property type="molecule type" value="Genomic_DNA"/>
</dbReference>
<gene>
    <name evidence="1" type="ordered locus">BN6_33780</name>
</gene>
<dbReference type="KEGG" id="sesp:BN6_33780"/>
<name>K0K2B1_SACES</name>
<dbReference type="Proteomes" id="UP000006281">
    <property type="component" value="Chromosome"/>
</dbReference>
<keyword evidence="2" id="KW-1185">Reference proteome</keyword>
<dbReference type="AlphaFoldDB" id="K0K2B1"/>
<evidence type="ECO:0000313" key="1">
    <source>
        <dbReference type="EMBL" id="CCH30678.1"/>
    </source>
</evidence>
<dbReference type="HOGENOM" id="CLU_2719914_0_0_11"/>
<organism evidence="1 2">
    <name type="scientific">Saccharothrix espanaensis (strain ATCC 51144 / DSM 44229 / JCM 9112 / NBRC 15066 / NRRL 15764)</name>
    <dbReference type="NCBI Taxonomy" id="1179773"/>
    <lineage>
        <taxon>Bacteria</taxon>
        <taxon>Bacillati</taxon>
        <taxon>Actinomycetota</taxon>
        <taxon>Actinomycetes</taxon>
        <taxon>Pseudonocardiales</taxon>
        <taxon>Pseudonocardiaceae</taxon>
        <taxon>Saccharothrix</taxon>
    </lineage>
</organism>
<protein>
    <submittedName>
        <fullName evidence="1">Uncharacterized protein</fullName>
    </submittedName>
</protein>
<evidence type="ECO:0000313" key="2">
    <source>
        <dbReference type="Proteomes" id="UP000006281"/>
    </source>
</evidence>